<dbReference type="VEuPathDB" id="FungiDB:EYZ11_010670"/>
<protein>
    <submittedName>
        <fullName evidence="1">Uncharacterized protein</fullName>
    </submittedName>
</protein>
<evidence type="ECO:0000313" key="1">
    <source>
        <dbReference type="EMBL" id="THC89869.1"/>
    </source>
</evidence>
<name>A0A4S3J4S0_9EURO</name>
<gene>
    <name evidence="1" type="ORF">EYZ11_010670</name>
</gene>
<proteinExistence type="predicted"/>
<comment type="caution">
    <text evidence="1">The sequence shown here is derived from an EMBL/GenBank/DDBJ whole genome shotgun (WGS) entry which is preliminary data.</text>
</comment>
<sequence length="84" mass="9606">MLDQNLSRGGLPVKRPNREQSIEDLEEVIVYFCKKYRTTSVIGIVITMYAEAVAIKPTVAMYQKNDYPKDIRDIGNARSIKVRS</sequence>
<reference evidence="1 2" key="1">
    <citation type="submission" date="2019-03" db="EMBL/GenBank/DDBJ databases">
        <title>The genome sequence of a newly discovered highly antifungal drug resistant Aspergillus species, Aspergillus tanneri NIH 1004.</title>
        <authorList>
            <person name="Mounaud S."/>
            <person name="Singh I."/>
            <person name="Joardar V."/>
            <person name="Pakala S."/>
            <person name="Pakala S."/>
            <person name="Venepally P."/>
            <person name="Hoover J."/>
            <person name="Nierman W."/>
            <person name="Chung J."/>
            <person name="Losada L."/>
        </authorList>
    </citation>
    <scope>NUCLEOTIDE SEQUENCE [LARGE SCALE GENOMIC DNA]</scope>
    <source>
        <strain evidence="1 2">NIH1004</strain>
    </source>
</reference>
<dbReference type="AlphaFoldDB" id="A0A4S3J4S0"/>
<keyword evidence="2" id="KW-1185">Reference proteome</keyword>
<dbReference type="Proteomes" id="UP000308092">
    <property type="component" value="Unassembled WGS sequence"/>
</dbReference>
<evidence type="ECO:0000313" key="2">
    <source>
        <dbReference type="Proteomes" id="UP000308092"/>
    </source>
</evidence>
<organism evidence="1 2">
    <name type="scientific">Aspergillus tanneri</name>
    <dbReference type="NCBI Taxonomy" id="1220188"/>
    <lineage>
        <taxon>Eukaryota</taxon>
        <taxon>Fungi</taxon>
        <taxon>Dikarya</taxon>
        <taxon>Ascomycota</taxon>
        <taxon>Pezizomycotina</taxon>
        <taxon>Eurotiomycetes</taxon>
        <taxon>Eurotiomycetidae</taxon>
        <taxon>Eurotiales</taxon>
        <taxon>Aspergillaceae</taxon>
        <taxon>Aspergillus</taxon>
        <taxon>Aspergillus subgen. Circumdati</taxon>
    </lineage>
</organism>
<accession>A0A4S3J4S0</accession>
<dbReference type="EMBL" id="SOSA01000591">
    <property type="protein sequence ID" value="THC89869.1"/>
    <property type="molecule type" value="Genomic_DNA"/>
</dbReference>